<name>H5TU74_GORO1</name>
<dbReference type="Gene3D" id="3.30.1330.40">
    <property type="entry name" value="RutC-like"/>
    <property type="match status" value="1"/>
</dbReference>
<accession>H5TU74</accession>
<dbReference type="PANTHER" id="PTHR11803">
    <property type="entry name" value="2-IMINOBUTANOATE/2-IMINOPROPANOATE DEAMINASE RIDA"/>
    <property type="match status" value="1"/>
</dbReference>
<proteinExistence type="predicted"/>
<evidence type="ECO:0008006" key="3">
    <source>
        <dbReference type="Google" id="ProtNLM"/>
    </source>
</evidence>
<comment type="caution">
    <text evidence="1">The sequence shown here is derived from an EMBL/GenBank/DDBJ whole genome shotgun (WGS) entry which is preliminary data.</text>
</comment>
<dbReference type="EMBL" id="BAFB01000255">
    <property type="protein sequence ID" value="GAB37032.1"/>
    <property type="molecule type" value="Genomic_DNA"/>
</dbReference>
<protein>
    <recommendedName>
        <fullName evidence="3">YjgF/YER057c/UK114 family protein</fullName>
    </recommendedName>
</protein>
<dbReference type="InterPro" id="IPR006175">
    <property type="entry name" value="YjgF/YER057c/UK114"/>
</dbReference>
<dbReference type="InterPro" id="IPR035959">
    <property type="entry name" value="RutC-like_sf"/>
</dbReference>
<dbReference type="Proteomes" id="UP000005038">
    <property type="component" value="Unassembled WGS sequence"/>
</dbReference>
<gene>
    <name evidence="1" type="ORF">GOOTI_255_00030</name>
</gene>
<sequence length="126" mass="13447">MIDPIQSSSAPAPFGPYSSGARIANVVQVSEQVGLDPEKGGLAGDTAYDQTRQALRNVAAILAERGLDYTDVLMLWVFAEAPEVFTDINRAFEDELAQPYPARTTLFAGLPPGILVEIDALAIIAN</sequence>
<dbReference type="RefSeq" id="WP_007241187.1">
    <property type="nucleotide sequence ID" value="NZ_BAFB01000255.1"/>
</dbReference>
<organism evidence="1 2">
    <name type="scientific">Gordonia otitidis (strain DSM 44809 / CCUG 52243 / JCM 12355 / NBRC 100426 / IFM 10032)</name>
    <dbReference type="NCBI Taxonomy" id="1108044"/>
    <lineage>
        <taxon>Bacteria</taxon>
        <taxon>Bacillati</taxon>
        <taxon>Actinomycetota</taxon>
        <taxon>Actinomycetes</taxon>
        <taxon>Mycobacteriales</taxon>
        <taxon>Gordoniaceae</taxon>
        <taxon>Gordonia</taxon>
    </lineage>
</organism>
<dbReference type="Pfam" id="PF01042">
    <property type="entry name" value="Ribonuc_L-PSP"/>
    <property type="match status" value="1"/>
</dbReference>
<keyword evidence="2" id="KW-1185">Reference proteome</keyword>
<dbReference type="AlphaFoldDB" id="H5TU74"/>
<reference evidence="1" key="1">
    <citation type="submission" date="2012-02" db="EMBL/GenBank/DDBJ databases">
        <title>Whole genome shotgun sequence of Gordonia otitidis NBRC 100426.</title>
        <authorList>
            <person name="Yoshida I."/>
            <person name="Hosoyama A."/>
            <person name="Tsuchikane K."/>
            <person name="Katsumata H."/>
            <person name="Yamazaki S."/>
            <person name="Fujita N."/>
        </authorList>
    </citation>
    <scope>NUCLEOTIDE SEQUENCE [LARGE SCALE GENOMIC DNA]</scope>
    <source>
        <strain evidence="1">NBRC 100426</strain>
    </source>
</reference>
<dbReference type="CDD" id="cd00448">
    <property type="entry name" value="YjgF_YER057c_UK114_family"/>
    <property type="match status" value="1"/>
</dbReference>
<dbReference type="OrthoDB" id="8684161at2"/>
<dbReference type="GO" id="GO:0005829">
    <property type="term" value="C:cytosol"/>
    <property type="evidence" value="ECO:0007669"/>
    <property type="project" value="TreeGrafter"/>
</dbReference>
<dbReference type="GO" id="GO:0019239">
    <property type="term" value="F:deaminase activity"/>
    <property type="evidence" value="ECO:0007669"/>
    <property type="project" value="TreeGrafter"/>
</dbReference>
<evidence type="ECO:0000313" key="1">
    <source>
        <dbReference type="EMBL" id="GAB37032.1"/>
    </source>
</evidence>
<dbReference type="PANTHER" id="PTHR11803:SF39">
    <property type="entry name" value="2-IMINOBUTANOATE_2-IMINOPROPANOATE DEAMINASE"/>
    <property type="match status" value="1"/>
</dbReference>
<evidence type="ECO:0000313" key="2">
    <source>
        <dbReference type="Proteomes" id="UP000005038"/>
    </source>
</evidence>
<dbReference type="STRING" id="1108044.GOOTI_255_00030"/>
<dbReference type="SUPFAM" id="SSF55298">
    <property type="entry name" value="YjgF-like"/>
    <property type="match status" value="1"/>
</dbReference>